<dbReference type="InterPro" id="IPR000524">
    <property type="entry name" value="Tscrpt_reg_HTH_GntR"/>
</dbReference>
<dbReference type="PROSITE" id="PS50949">
    <property type="entry name" value="HTH_GNTR"/>
    <property type="match status" value="1"/>
</dbReference>
<keyword evidence="3" id="KW-0804">Transcription</keyword>
<dbReference type="PANTHER" id="PTHR44846:SF1">
    <property type="entry name" value="MANNOSYL-D-GLYCERATE TRANSPORT_METABOLISM SYSTEM REPRESSOR MNGR-RELATED"/>
    <property type="match status" value="1"/>
</dbReference>
<dbReference type="RefSeq" id="WP_343884332.1">
    <property type="nucleotide sequence ID" value="NZ_BAAAKI010000001.1"/>
</dbReference>
<evidence type="ECO:0000259" key="4">
    <source>
        <dbReference type="PROSITE" id="PS50949"/>
    </source>
</evidence>
<proteinExistence type="predicted"/>
<dbReference type="Gene3D" id="3.40.1410.10">
    <property type="entry name" value="Chorismate lyase-like"/>
    <property type="match status" value="1"/>
</dbReference>
<gene>
    <name evidence="5" type="ORF">ACFP57_06740</name>
</gene>
<evidence type="ECO:0000256" key="2">
    <source>
        <dbReference type="ARBA" id="ARBA00023125"/>
    </source>
</evidence>
<dbReference type="SMART" id="SM00866">
    <property type="entry name" value="UTRA"/>
    <property type="match status" value="1"/>
</dbReference>
<protein>
    <submittedName>
        <fullName evidence="5">GntR family transcriptional regulator</fullName>
    </submittedName>
</protein>
<keyword evidence="2" id="KW-0238">DNA-binding</keyword>
<dbReference type="Pfam" id="PF07702">
    <property type="entry name" value="UTRA"/>
    <property type="match status" value="1"/>
</dbReference>
<evidence type="ECO:0000256" key="3">
    <source>
        <dbReference type="ARBA" id="ARBA00023163"/>
    </source>
</evidence>
<feature type="domain" description="HTH gntR-type" evidence="4">
    <location>
        <begin position="15"/>
        <end position="83"/>
    </location>
</feature>
<evidence type="ECO:0000313" key="5">
    <source>
        <dbReference type="EMBL" id="MFC6396682.1"/>
    </source>
</evidence>
<dbReference type="EMBL" id="JBHSUA010000015">
    <property type="protein sequence ID" value="MFC6396682.1"/>
    <property type="molecule type" value="Genomic_DNA"/>
</dbReference>
<dbReference type="SUPFAM" id="SSF64288">
    <property type="entry name" value="Chorismate lyase-like"/>
    <property type="match status" value="1"/>
</dbReference>
<sequence>MPSTLPVVVDRTSPVPLYHQLAEQWAAAIHSGALKPGDPFENELALVARLRLSRPTVRKAMDELVRQGLLVRRRGVGTHVASTLNQRRDPLTPLFDRLLTTGRQPATEVLRLQSSRPNPEAARQLGLAIGTPLLYLERLRRAEGRPLVVLRSWLPPRFADVIADDFTDHGLYEVLGARGASQVVATQQVTARIPTLRERRLLDLTRRDAVLAVSWLSQDGDGNGLEYGLHTYRGDAAIENTLYKEC</sequence>
<dbReference type="SMART" id="SM00345">
    <property type="entry name" value="HTH_GNTR"/>
    <property type="match status" value="1"/>
</dbReference>
<dbReference type="CDD" id="cd07377">
    <property type="entry name" value="WHTH_GntR"/>
    <property type="match status" value="1"/>
</dbReference>
<dbReference type="Pfam" id="PF00392">
    <property type="entry name" value="GntR"/>
    <property type="match status" value="1"/>
</dbReference>
<keyword evidence="1" id="KW-0805">Transcription regulation</keyword>
<organism evidence="5 6">
    <name type="scientific">Luteococcus sanguinis</name>
    <dbReference type="NCBI Taxonomy" id="174038"/>
    <lineage>
        <taxon>Bacteria</taxon>
        <taxon>Bacillati</taxon>
        <taxon>Actinomycetota</taxon>
        <taxon>Actinomycetes</taxon>
        <taxon>Propionibacteriales</taxon>
        <taxon>Propionibacteriaceae</taxon>
        <taxon>Luteococcus</taxon>
    </lineage>
</organism>
<accession>A0ABW1X0C9</accession>
<dbReference type="InterPro" id="IPR050679">
    <property type="entry name" value="Bact_HTH_transcr_reg"/>
</dbReference>
<dbReference type="InterPro" id="IPR036390">
    <property type="entry name" value="WH_DNA-bd_sf"/>
</dbReference>
<dbReference type="Proteomes" id="UP001596266">
    <property type="component" value="Unassembled WGS sequence"/>
</dbReference>
<dbReference type="InterPro" id="IPR028978">
    <property type="entry name" value="Chorismate_lyase_/UTRA_dom_sf"/>
</dbReference>
<dbReference type="SUPFAM" id="SSF46785">
    <property type="entry name" value="Winged helix' DNA-binding domain"/>
    <property type="match status" value="1"/>
</dbReference>
<evidence type="ECO:0000256" key="1">
    <source>
        <dbReference type="ARBA" id="ARBA00023015"/>
    </source>
</evidence>
<name>A0ABW1X0C9_9ACTN</name>
<reference evidence="6" key="1">
    <citation type="journal article" date="2019" name="Int. J. Syst. Evol. Microbiol.">
        <title>The Global Catalogue of Microorganisms (GCM) 10K type strain sequencing project: providing services to taxonomists for standard genome sequencing and annotation.</title>
        <authorList>
            <consortium name="The Broad Institute Genomics Platform"/>
            <consortium name="The Broad Institute Genome Sequencing Center for Infectious Disease"/>
            <person name="Wu L."/>
            <person name="Ma J."/>
        </authorList>
    </citation>
    <scope>NUCLEOTIDE SEQUENCE [LARGE SCALE GENOMIC DNA]</scope>
    <source>
        <strain evidence="6">CGMCC 1.15277</strain>
    </source>
</reference>
<keyword evidence="6" id="KW-1185">Reference proteome</keyword>
<evidence type="ECO:0000313" key="6">
    <source>
        <dbReference type="Proteomes" id="UP001596266"/>
    </source>
</evidence>
<dbReference type="InterPro" id="IPR036388">
    <property type="entry name" value="WH-like_DNA-bd_sf"/>
</dbReference>
<comment type="caution">
    <text evidence="5">The sequence shown here is derived from an EMBL/GenBank/DDBJ whole genome shotgun (WGS) entry which is preliminary data.</text>
</comment>
<dbReference type="InterPro" id="IPR011663">
    <property type="entry name" value="UTRA"/>
</dbReference>
<dbReference type="Gene3D" id="1.10.10.10">
    <property type="entry name" value="Winged helix-like DNA-binding domain superfamily/Winged helix DNA-binding domain"/>
    <property type="match status" value="1"/>
</dbReference>
<dbReference type="PANTHER" id="PTHR44846">
    <property type="entry name" value="MANNOSYL-D-GLYCERATE TRANSPORT/METABOLISM SYSTEM REPRESSOR MNGR-RELATED"/>
    <property type="match status" value="1"/>
</dbReference>